<reference evidence="4 5" key="1">
    <citation type="journal article" date="2019" name="Int. J. Syst. Evol. Microbiol.">
        <title>The Global Catalogue of Microorganisms (GCM) 10K type strain sequencing project: providing services to taxonomists for standard genome sequencing and annotation.</title>
        <authorList>
            <consortium name="The Broad Institute Genomics Platform"/>
            <consortium name="The Broad Institute Genome Sequencing Center for Infectious Disease"/>
            <person name="Wu L."/>
            <person name="Ma J."/>
        </authorList>
    </citation>
    <scope>NUCLEOTIDE SEQUENCE [LARGE SCALE GENOMIC DNA]</scope>
    <source>
        <strain evidence="4 5">Q85</strain>
    </source>
</reference>
<evidence type="ECO:0000313" key="4">
    <source>
        <dbReference type="EMBL" id="MFC7186299.1"/>
    </source>
</evidence>
<evidence type="ECO:0000256" key="1">
    <source>
        <dbReference type="SAM" id="MobiDB-lite"/>
    </source>
</evidence>
<dbReference type="SUPFAM" id="SSF55785">
    <property type="entry name" value="PYP-like sensor domain (PAS domain)"/>
    <property type="match status" value="1"/>
</dbReference>
<dbReference type="CDD" id="cd00130">
    <property type="entry name" value="PAS"/>
    <property type="match status" value="1"/>
</dbReference>
<dbReference type="InterPro" id="IPR000700">
    <property type="entry name" value="PAS-assoc_C"/>
</dbReference>
<feature type="transmembrane region" description="Helical" evidence="2">
    <location>
        <begin position="32"/>
        <end position="55"/>
    </location>
</feature>
<dbReference type="InterPro" id="IPR000014">
    <property type="entry name" value="PAS"/>
</dbReference>
<keyword evidence="5" id="KW-1185">Reference proteome</keyword>
<dbReference type="Proteomes" id="UP001596390">
    <property type="component" value="Unassembled WGS sequence"/>
</dbReference>
<organism evidence="4 5">
    <name type="scientific">Halorubrum yunnanense</name>
    <dbReference type="NCBI Taxonomy" id="1526162"/>
    <lineage>
        <taxon>Archaea</taxon>
        <taxon>Methanobacteriati</taxon>
        <taxon>Methanobacteriota</taxon>
        <taxon>Stenosarchaea group</taxon>
        <taxon>Halobacteria</taxon>
        <taxon>Halobacteriales</taxon>
        <taxon>Haloferacaceae</taxon>
        <taxon>Halorubrum</taxon>
    </lineage>
</organism>
<feature type="transmembrane region" description="Helical" evidence="2">
    <location>
        <begin position="106"/>
        <end position="126"/>
    </location>
</feature>
<evidence type="ECO:0000313" key="5">
    <source>
        <dbReference type="Proteomes" id="UP001596390"/>
    </source>
</evidence>
<feature type="domain" description="PAC" evidence="3">
    <location>
        <begin position="208"/>
        <end position="259"/>
    </location>
</feature>
<dbReference type="InterPro" id="IPR035965">
    <property type="entry name" value="PAS-like_dom_sf"/>
</dbReference>
<dbReference type="InterPro" id="IPR013656">
    <property type="entry name" value="PAS_4"/>
</dbReference>
<feature type="transmembrane region" description="Helical" evidence="2">
    <location>
        <begin position="75"/>
        <end position="94"/>
    </location>
</feature>
<dbReference type="RefSeq" id="WP_267663264.1">
    <property type="nucleotide sequence ID" value="NZ_JAODIX010000023.1"/>
</dbReference>
<feature type="transmembrane region" description="Helical" evidence="2">
    <location>
        <begin position="7"/>
        <end position="26"/>
    </location>
</feature>
<gene>
    <name evidence="4" type="ORF">ACFQMK_05205</name>
</gene>
<sequence>MNVREGAVPILILGSLLLLVATLYHANEIISLGVVAGPVVALLLDGGLAVGVIYIGWHLRDTEFIESEYSMIRRWAVSGFVIGGGLIGLTFVVWTVEGRSIIEPQFLLLIGMNGGTLAGTLAGYYAGRSRATARKYEQIFDNTYQLTGLLARDGTLIEANATALRFGELDRNDVIGEHLSESYWVQPYPESQQVVEQAITKAQQGELFRDQIRIQGKAGSAMIDFSIRPLHNGSGEVAQLIVEGRDITKIKRQQEHLSVLHTYLRHNLRNDVNIIRGYSALLLDKLEMDPHTDRVETIHETATDLRDSSELVKEFADTTPADSGETSAHRLKPIVEEVCDRAAISTSQLNIDISPDQSVYVDERIHLVFEEFLKALESHLESRGTLKITDNTLDDKIEVEIVGAGLDIPSAELSAFDQPAERSKTNHPDGIRFWLMKSTMKDHRGDITYDDNSDSETKITIKFDRAPTNELSTSSLRPQSSA</sequence>
<proteinExistence type="predicted"/>
<feature type="compositionally biased region" description="Polar residues" evidence="1">
    <location>
        <begin position="469"/>
        <end position="482"/>
    </location>
</feature>
<keyword evidence="2" id="KW-0812">Transmembrane</keyword>
<dbReference type="InterPro" id="IPR036890">
    <property type="entry name" value="HATPase_C_sf"/>
</dbReference>
<keyword evidence="2" id="KW-0472">Membrane</keyword>
<comment type="caution">
    <text evidence="4">The sequence shown here is derived from an EMBL/GenBank/DDBJ whole genome shotgun (WGS) entry which is preliminary data.</text>
</comment>
<dbReference type="SUPFAM" id="SSF55874">
    <property type="entry name" value="ATPase domain of HSP90 chaperone/DNA topoisomerase II/histidine kinase"/>
    <property type="match status" value="1"/>
</dbReference>
<dbReference type="Gene3D" id="3.30.450.20">
    <property type="entry name" value="PAS domain"/>
    <property type="match status" value="1"/>
</dbReference>
<evidence type="ECO:0000256" key="2">
    <source>
        <dbReference type="SAM" id="Phobius"/>
    </source>
</evidence>
<dbReference type="AlphaFoldDB" id="A0ABD5YAB2"/>
<dbReference type="Gene3D" id="3.30.565.10">
    <property type="entry name" value="Histidine kinase-like ATPase, C-terminal domain"/>
    <property type="match status" value="1"/>
</dbReference>
<protein>
    <submittedName>
        <fullName evidence="4">PAS domain-containing protein</fullName>
    </submittedName>
</protein>
<keyword evidence="2" id="KW-1133">Transmembrane helix</keyword>
<dbReference type="NCBIfam" id="TIGR00229">
    <property type="entry name" value="sensory_box"/>
    <property type="match status" value="1"/>
</dbReference>
<dbReference type="InterPro" id="IPR031623">
    <property type="entry name" value="HisKA_4TM"/>
</dbReference>
<dbReference type="PROSITE" id="PS50113">
    <property type="entry name" value="PAC"/>
    <property type="match status" value="1"/>
</dbReference>
<feature type="region of interest" description="Disordered" evidence="1">
    <location>
        <begin position="461"/>
        <end position="482"/>
    </location>
</feature>
<dbReference type="SMART" id="SM00091">
    <property type="entry name" value="PAS"/>
    <property type="match status" value="1"/>
</dbReference>
<accession>A0ABD5YAB2</accession>
<dbReference type="Pfam" id="PF16926">
    <property type="entry name" value="HisKA_4TM"/>
    <property type="match status" value="1"/>
</dbReference>
<dbReference type="Pfam" id="PF08448">
    <property type="entry name" value="PAS_4"/>
    <property type="match status" value="1"/>
</dbReference>
<dbReference type="EMBL" id="JBHSZZ010000023">
    <property type="protein sequence ID" value="MFC7186299.1"/>
    <property type="molecule type" value="Genomic_DNA"/>
</dbReference>
<evidence type="ECO:0000259" key="3">
    <source>
        <dbReference type="PROSITE" id="PS50113"/>
    </source>
</evidence>
<name>A0ABD5YAB2_9EURY</name>